<name>A0ABW4RAQ3_9RHOB</name>
<dbReference type="RefSeq" id="WP_379144123.1">
    <property type="nucleotide sequence ID" value="NZ_JBHUEN010000043.1"/>
</dbReference>
<feature type="compositionally biased region" description="Low complexity" evidence="1">
    <location>
        <begin position="94"/>
        <end position="125"/>
    </location>
</feature>
<feature type="compositionally biased region" description="Low complexity" evidence="1">
    <location>
        <begin position="521"/>
        <end position="530"/>
    </location>
</feature>
<gene>
    <name evidence="3" type="ORF">ACFSCT_15290</name>
</gene>
<sequence>MLERAAAARAERALRAEPPVTAGKKRRLVALPSVSLPQRGNLTMLAAGILIVAVGISAAMYFGAPEQTANNNGVANADAPDGGTVGGTTGIASGTTEEAAADPTADSAADPTGTTPPVGTSPVDTAGDAGITPATPVPADEPPAPEVVTAEPTQTTPLPRPKPRPEDIAAAYQAAQRVVARSAAAPSVPGNGTPTAASVRQAQQTAPVTRRPDPPLPNGPGVARVGSSVLPDAAGTAAATTPATRTAPENRTVASAAPPVDRPAIWSQGRSAGASTPAAASPSPASPSSASPAPASTNVGTATLPPPSQSEAAARPASGTSAPASQNASSQSIPTQPTTTHPTTALPRDSILLTSQRPRSAPVSARRPAEPAVASGDNLPQQLPARLPQDQIARVDAEGRITPTENGVRTPEGQMLYKGRPPGAPPPRPASISRRTASETAPAVQSAALPAAQSTPAPSTPAPSTSAPSPSAPATATATTTVSTQPAAAQTETAPPTAATPAVQVSVAPRRSAAPPPRPTAGPAEEGSAPEPEDEQPLTRDEQDHIAWLARDLRLAQAGNAGLSEAERALIKQVGNGRPRQRPGSGSGSGSAAAPAATQVSAAPVTTAQDRLARSDRPQARPSGKRAASADSRAVDAAIAAAIAESPAAPGGVALSSLQSSPLPPRAVPEQRAAAPTPQPQPQPTPQPVPRVALAPQPQPQVVVAPPVPVQPAPRVVAPAPTVQRNAPLPQIRMVPNKPSPPPGLSRVPQAQELDNEPEPERVVPKGGPTAAGVARTATQSRGIDLRRTTLIGIFGAGRNSRALVRTGNGRFVKLKLGDRLDGGVINSIGNGQVTYVKGGRQQALRILDGR</sequence>
<feature type="compositionally biased region" description="Low complexity" evidence="1">
    <location>
        <begin position="590"/>
        <end position="609"/>
    </location>
</feature>
<feature type="compositionally biased region" description="Low complexity" evidence="1">
    <location>
        <begin position="321"/>
        <end position="344"/>
    </location>
</feature>
<feature type="compositionally biased region" description="Pro residues" evidence="1">
    <location>
        <begin position="677"/>
        <end position="689"/>
    </location>
</feature>
<feature type="compositionally biased region" description="Polar residues" evidence="1">
    <location>
        <begin position="190"/>
        <end position="207"/>
    </location>
</feature>
<protein>
    <recommendedName>
        <fullName evidence="5">Meckel syndrome type 1 protein</fullName>
    </recommendedName>
</protein>
<reference evidence="4" key="1">
    <citation type="journal article" date="2019" name="Int. J. Syst. Evol. Microbiol.">
        <title>The Global Catalogue of Microorganisms (GCM) 10K type strain sequencing project: providing services to taxonomists for standard genome sequencing and annotation.</title>
        <authorList>
            <consortium name="The Broad Institute Genomics Platform"/>
            <consortium name="The Broad Institute Genome Sequencing Center for Infectious Disease"/>
            <person name="Wu L."/>
            <person name="Ma J."/>
        </authorList>
    </citation>
    <scope>NUCLEOTIDE SEQUENCE [LARGE SCALE GENOMIC DNA]</scope>
    <source>
        <strain evidence="4">CCUG 56029</strain>
    </source>
</reference>
<proteinExistence type="predicted"/>
<comment type="caution">
    <text evidence="3">The sequence shown here is derived from an EMBL/GenBank/DDBJ whole genome shotgun (WGS) entry which is preliminary data.</text>
</comment>
<evidence type="ECO:0000256" key="1">
    <source>
        <dbReference type="SAM" id="MobiDB-lite"/>
    </source>
</evidence>
<organism evidence="3 4">
    <name type="scientific">Paracoccus pacificus</name>
    <dbReference type="NCBI Taxonomy" id="1463598"/>
    <lineage>
        <taxon>Bacteria</taxon>
        <taxon>Pseudomonadati</taxon>
        <taxon>Pseudomonadota</taxon>
        <taxon>Alphaproteobacteria</taxon>
        <taxon>Rhodobacterales</taxon>
        <taxon>Paracoccaceae</taxon>
        <taxon>Paracoccus</taxon>
    </lineage>
</organism>
<accession>A0ABW4RAQ3</accession>
<dbReference type="Proteomes" id="UP001597213">
    <property type="component" value="Unassembled WGS sequence"/>
</dbReference>
<feature type="compositionally biased region" description="Low complexity" evidence="1">
    <location>
        <begin position="651"/>
        <end position="661"/>
    </location>
</feature>
<evidence type="ECO:0000313" key="3">
    <source>
        <dbReference type="EMBL" id="MFD1883085.1"/>
    </source>
</evidence>
<keyword evidence="4" id="KW-1185">Reference proteome</keyword>
<keyword evidence="2" id="KW-1133">Transmembrane helix</keyword>
<feature type="region of interest" description="Disordered" evidence="1">
    <location>
        <begin position="731"/>
        <end position="780"/>
    </location>
</feature>
<evidence type="ECO:0000313" key="4">
    <source>
        <dbReference type="Proteomes" id="UP001597213"/>
    </source>
</evidence>
<feature type="region of interest" description="Disordered" evidence="1">
    <location>
        <begin position="182"/>
        <end position="545"/>
    </location>
</feature>
<feature type="transmembrane region" description="Helical" evidence="2">
    <location>
        <begin position="42"/>
        <end position="62"/>
    </location>
</feature>
<feature type="compositionally biased region" description="Low complexity" evidence="1">
    <location>
        <begin position="355"/>
        <end position="375"/>
    </location>
</feature>
<feature type="region of interest" description="Disordered" evidence="1">
    <location>
        <begin position="651"/>
        <end position="693"/>
    </location>
</feature>
<evidence type="ECO:0000256" key="2">
    <source>
        <dbReference type="SAM" id="Phobius"/>
    </source>
</evidence>
<keyword evidence="2" id="KW-0472">Membrane</keyword>
<dbReference type="EMBL" id="JBHUEN010000043">
    <property type="protein sequence ID" value="MFD1883085.1"/>
    <property type="molecule type" value="Genomic_DNA"/>
</dbReference>
<feature type="compositionally biased region" description="Low complexity" evidence="1">
    <location>
        <begin position="271"/>
        <end position="296"/>
    </location>
</feature>
<feature type="region of interest" description="Disordered" evidence="1">
    <location>
        <begin position="73"/>
        <end position="165"/>
    </location>
</feature>
<feature type="region of interest" description="Disordered" evidence="1">
    <location>
        <begin position="569"/>
        <end position="634"/>
    </location>
</feature>
<keyword evidence="2" id="KW-0812">Transmembrane</keyword>
<feature type="compositionally biased region" description="Low complexity" evidence="1">
    <location>
        <begin position="233"/>
        <end position="247"/>
    </location>
</feature>
<feature type="compositionally biased region" description="Pro residues" evidence="1">
    <location>
        <begin position="135"/>
        <end position="145"/>
    </location>
</feature>
<feature type="compositionally biased region" description="Low complexity" evidence="1">
    <location>
        <begin position="441"/>
        <end position="513"/>
    </location>
</feature>
<evidence type="ECO:0008006" key="5">
    <source>
        <dbReference type="Google" id="ProtNLM"/>
    </source>
</evidence>